<comment type="caution">
    <text evidence="1">The sequence shown here is derived from an EMBL/GenBank/DDBJ whole genome shotgun (WGS) entry which is preliminary data.</text>
</comment>
<organism evidence="1 2">
    <name type="scientific">Xylanibacter ruminicola</name>
    <name type="common">Prevotella ruminicola</name>
    <dbReference type="NCBI Taxonomy" id="839"/>
    <lineage>
        <taxon>Bacteria</taxon>
        <taxon>Pseudomonadati</taxon>
        <taxon>Bacteroidota</taxon>
        <taxon>Bacteroidia</taxon>
        <taxon>Bacteroidales</taxon>
        <taxon>Prevotellaceae</taxon>
        <taxon>Xylanibacter</taxon>
    </lineage>
</organism>
<sequence length="218" mass="25442">MIQTHLMKLDAPYPVLNMKGVLARHVATLIEIHPAVDPKTGEETIKTISRPVVDYGENCYAGIVYEKFELEDCEILDSPLPMHQLHSIIHSNLSMFNHKIFNERPEFIIWRIHHLGLTIDWPKKKDSEGFETDEDEDHIVVPISMGKAESGWWAESSALSFCFDAREKESDKALLDYIRNMRSEYYHAFKNRKFDITFQNNQPEVQYLIDELNKNPHL</sequence>
<dbReference type="EMBL" id="SUYD01000001">
    <property type="protein sequence ID" value="MBE6265011.1"/>
    <property type="molecule type" value="Genomic_DNA"/>
</dbReference>
<dbReference type="Proteomes" id="UP000763088">
    <property type="component" value="Unassembled WGS sequence"/>
</dbReference>
<reference evidence="1" key="1">
    <citation type="submission" date="2019-04" db="EMBL/GenBank/DDBJ databases">
        <title>Evolution of Biomass-Degrading Anaerobic Consortia Revealed by Metagenomics.</title>
        <authorList>
            <person name="Peng X."/>
        </authorList>
    </citation>
    <scope>NUCLEOTIDE SEQUENCE</scope>
    <source>
        <strain evidence="1">SIG141</strain>
    </source>
</reference>
<proteinExistence type="predicted"/>
<evidence type="ECO:0000313" key="2">
    <source>
        <dbReference type="Proteomes" id="UP000763088"/>
    </source>
</evidence>
<dbReference type="AlphaFoldDB" id="A0A928GGF3"/>
<accession>A0A928GGF3</accession>
<gene>
    <name evidence="1" type="ORF">E7102_00860</name>
</gene>
<name>A0A928GGF3_XYLRU</name>
<protein>
    <submittedName>
        <fullName evidence="1">Uncharacterized protein</fullName>
    </submittedName>
</protein>
<evidence type="ECO:0000313" key="1">
    <source>
        <dbReference type="EMBL" id="MBE6265011.1"/>
    </source>
</evidence>